<protein>
    <recommendedName>
        <fullName evidence="3">BTB domain-containing protein</fullName>
    </recommendedName>
</protein>
<keyword evidence="2" id="KW-1185">Reference proteome</keyword>
<dbReference type="InterPro" id="IPR011333">
    <property type="entry name" value="SKP1/BTB/POZ_sf"/>
</dbReference>
<evidence type="ECO:0000313" key="2">
    <source>
        <dbReference type="Proteomes" id="UP000756921"/>
    </source>
</evidence>
<dbReference type="Gene3D" id="3.30.710.10">
    <property type="entry name" value="Potassium Channel Kv1.1, Chain A"/>
    <property type="match status" value="1"/>
</dbReference>
<dbReference type="AlphaFoldDB" id="A0A9P6KTR5"/>
<proteinExistence type="predicted"/>
<dbReference type="EMBL" id="WJXW01000002">
    <property type="protein sequence ID" value="KAF9739148.1"/>
    <property type="molecule type" value="Genomic_DNA"/>
</dbReference>
<sequence length="282" mass="32180">MSHILTRSSPYTIYVGKASIEPFSVDKDLETLLRAASPFFAAKFDEQKRVIKLPTFSPEDFRAYRDWLHSRRRSPRHQAELPEGKTNWYHICQAFLFGEHLQDYSYCNTTTNMLLAAAYTATTKQSVKELLACTENVFISTAENSPIRKLLFDVVKWQASSVLSRAELAAQLRTIPDFSAEWSAYMCECGSMTASPWSNTCKYHRHIDGDSCYASTEDSLRSSFQKMLHDWTGFMNTGRQAVTTSFQAFRPCVLSAYTVLQKLGSECKVAFSWCRAFVKTHL</sequence>
<comment type="caution">
    <text evidence="1">The sequence shown here is derived from an EMBL/GenBank/DDBJ whole genome shotgun (WGS) entry which is preliminary data.</text>
</comment>
<organism evidence="1 2">
    <name type="scientific">Paraphaeosphaeria minitans</name>
    <dbReference type="NCBI Taxonomy" id="565426"/>
    <lineage>
        <taxon>Eukaryota</taxon>
        <taxon>Fungi</taxon>
        <taxon>Dikarya</taxon>
        <taxon>Ascomycota</taxon>
        <taxon>Pezizomycotina</taxon>
        <taxon>Dothideomycetes</taxon>
        <taxon>Pleosporomycetidae</taxon>
        <taxon>Pleosporales</taxon>
        <taxon>Massarineae</taxon>
        <taxon>Didymosphaeriaceae</taxon>
        <taxon>Paraphaeosphaeria</taxon>
    </lineage>
</organism>
<reference evidence="1" key="1">
    <citation type="journal article" date="2020" name="Mol. Plant Microbe Interact.">
        <title>Genome Sequence of the Biocontrol Agent Coniothyrium minitans strain Conio (IMI 134523).</title>
        <authorList>
            <person name="Patel D."/>
            <person name="Shittu T.A."/>
            <person name="Baroncelli R."/>
            <person name="Muthumeenakshi S."/>
            <person name="Osborne T.H."/>
            <person name="Janganan T.K."/>
            <person name="Sreenivasaprasad S."/>
        </authorList>
    </citation>
    <scope>NUCLEOTIDE SEQUENCE</scope>
    <source>
        <strain evidence="1">Conio</strain>
    </source>
</reference>
<evidence type="ECO:0000313" key="1">
    <source>
        <dbReference type="EMBL" id="KAF9739148.1"/>
    </source>
</evidence>
<dbReference type="OrthoDB" id="1022638at2759"/>
<evidence type="ECO:0008006" key="3">
    <source>
        <dbReference type="Google" id="ProtNLM"/>
    </source>
</evidence>
<gene>
    <name evidence="1" type="ORF">PMIN01_01782</name>
</gene>
<dbReference type="Proteomes" id="UP000756921">
    <property type="component" value="Unassembled WGS sequence"/>
</dbReference>
<accession>A0A9P6KTR5</accession>
<name>A0A9P6KTR5_9PLEO</name>